<organism evidence="13 14">
    <name type="scientific">Saccharopolyspora gloriosae</name>
    <dbReference type="NCBI Taxonomy" id="455344"/>
    <lineage>
        <taxon>Bacteria</taxon>
        <taxon>Bacillati</taxon>
        <taxon>Actinomycetota</taxon>
        <taxon>Actinomycetes</taxon>
        <taxon>Pseudonocardiales</taxon>
        <taxon>Pseudonocardiaceae</taxon>
        <taxon>Saccharopolyspora</taxon>
    </lineage>
</organism>
<gene>
    <name evidence="13" type="ORF">BJ969_003147</name>
</gene>
<evidence type="ECO:0000256" key="5">
    <source>
        <dbReference type="ARBA" id="ARBA00022741"/>
    </source>
</evidence>
<evidence type="ECO:0000256" key="1">
    <source>
        <dbReference type="ARBA" id="ARBA00004651"/>
    </source>
</evidence>
<keyword evidence="7 11" id="KW-1133">Transmembrane helix</keyword>
<feature type="region of interest" description="Disordered" evidence="10">
    <location>
        <begin position="723"/>
        <end position="746"/>
    </location>
</feature>
<keyword evidence="14" id="KW-1185">Reference proteome</keyword>
<dbReference type="Gene3D" id="3.40.50.300">
    <property type="entry name" value="P-loop containing nucleotide triphosphate hydrolases"/>
    <property type="match status" value="4"/>
</dbReference>
<dbReference type="RefSeq" id="WP_184479638.1">
    <property type="nucleotide sequence ID" value="NZ_JACHIV010000001.1"/>
</dbReference>
<evidence type="ECO:0000259" key="12">
    <source>
        <dbReference type="PROSITE" id="PS50901"/>
    </source>
</evidence>
<evidence type="ECO:0000256" key="6">
    <source>
        <dbReference type="ARBA" id="ARBA00022840"/>
    </source>
</evidence>
<dbReference type="GO" id="GO:0005524">
    <property type="term" value="F:ATP binding"/>
    <property type="evidence" value="ECO:0007669"/>
    <property type="project" value="UniProtKB-UniRule"/>
</dbReference>
<evidence type="ECO:0000256" key="4">
    <source>
        <dbReference type="ARBA" id="ARBA00022737"/>
    </source>
</evidence>
<proteinExistence type="predicted"/>
<reference evidence="13 14" key="1">
    <citation type="submission" date="2020-08" db="EMBL/GenBank/DDBJ databases">
        <title>Sequencing the genomes of 1000 actinobacteria strains.</title>
        <authorList>
            <person name="Klenk H.-P."/>
        </authorList>
    </citation>
    <scope>NUCLEOTIDE SEQUENCE [LARGE SCALE GENOMIC DNA]</scope>
    <source>
        <strain evidence="13 14">DSM 45582</strain>
    </source>
</reference>
<dbReference type="NCBIfam" id="TIGR03924">
    <property type="entry name" value="T7SS_EccC_a"/>
    <property type="match status" value="1"/>
</dbReference>
<feature type="domain" description="FtsK" evidence="12">
    <location>
        <begin position="462"/>
        <end position="665"/>
    </location>
</feature>
<feature type="compositionally biased region" description="Basic residues" evidence="10">
    <location>
        <begin position="1"/>
        <end position="11"/>
    </location>
</feature>
<dbReference type="InterPro" id="IPR023837">
    <property type="entry name" value="EccCb-like_Actinobacteria"/>
</dbReference>
<dbReference type="PANTHER" id="PTHR22683:SF1">
    <property type="entry name" value="TYPE VII SECRETION SYSTEM PROTEIN ESSC"/>
    <property type="match status" value="1"/>
</dbReference>
<evidence type="ECO:0000256" key="7">
    <source>
        <dbReference type="ARBA" id="ARBA00022989"/>
    </source>
</evidence>
<dbReference type="InterPro" id="IPR002543">
    <property type="entry name" value="FtsK_dom"/>
</dbReference>
<dbReference type="InterPro" id="IPR027417">
    <property type="entry name" value="P-loop_NTPase"/>
</dbReference>
<dbReference type="Pfam" id="PF01580">
    <property type="entry name" value="FtsK_SpoIIIE"/>
    <property type="match status" value="2"/>
</dbReference>
<dbReference type="NCBIfam" id="TIGR03925">
    <property type="entry name" value="T7SS_EccC_b"/>
    <property type="match status" value="1"/>
</dbReference>
<evidence type="ECO:0000313" key="13">
    <source>
        <dbReference type="EMBL" id="MBB5070059.1"/>
    </source>
</evidence>
<evidence type="ECO:0000256" key="8">
    <source>
        <dbReference type="ARBA" id="ARBA00023136"/>
    </source>
</evidence>
<dbReference type="SUPFAM" id="SSF52540">
    <property type="entry name" value="P-loop containing nucleoside triphosphate hydrolases"/>
    <property type="match status" value="3"/>
</dbReference>
<accession>A0A840NL96</accession>
<keyword evidence="4" id="KW-0677">Repeat</keyword>
<sequence length="1302" mass="140215">MTTRLVHRPARTVRPIEDQAPLDLDPPPLLPEGKTAAGVQALLPMAGAAAAMVMMMFFRSGFAALGAVVMLVSVCAAGVFYFTQRGQATRKRRQQRERYLDHLEELREDLRGWEKTFQTRAAVPDPPVGSLLDLVHDPARLWERRRRDGDFLLLRVGSGHRQVRELRMRVEGTPVNPTDPFMLAEAEALRRRFGAVPDLPLRVDLDRAGDVSLIAQHREDVLGAARALLLQLAATHAPDDVTIAVITPPERESQWGWVRWLPHALDRANIGAAGPQPLFAPDAAALAALLSEDLADRATRAAQALRHGARASEATTRSRLVVIDDAFGGIAHVLPTPDKGVGFGLLGVTVLHLLSDRLHEPSEISSRVTIGEQVTVEQLSPAVTVSGTLEPASHAFALGLARELAPLRLSADSYDDGSGIPPADFLALLNIDDPARLDLARMWARRGDRDFLRIPIGVTALGAPTLLDLKEPSRFGMGPHGLCVGATGTGKSELLRTLVLALVATHAPSQLGLVLVDYKGGATFAPFENLPHTAGLITNLESDSSLVERMYSSLDGEVERRQQLLADAGKSVDFDEYEQYRAAHGEPAELPALPHLFVVIDEFGELMTAKPEFIELFLRIGRIGRSIGVHLLLSSQRIEGGKLRGLDTYLAYRLGLRTLSEMESRTVLDTPDAFHLPPVPGAGYLKVDTSVYDQFKSAYVSGPLTEPTRDKPADTALPRVHALPRYGSTGGQEHAEEPKATRRTVGPTLLSTIVGQLESAAEPVRPVWLPPMPAGISLDVAAGGYDLTEQGLRLRNTGDGGLPVPLGLLDDPAHQWQGTWTLDLSVAGGNLMVLGGPGAGKTTALRTLALGLAGAHRPVDVGIYGIDLLGSGMRALADLPHVGGVAARDDRERIRRTIDEVHAMLAQREKLFQREQIDDIAQLRGVQSDLPCTDVVLLIDGYGQLASDFEAIEARVHDLLSRGARYGIHVVATARRWNEVRGAQQATFGNRIELRLNDAAESSIEGKLARGIGPKQLGRALTADKLYAQVALPRLDSATDSAGSGLPDAAALVRDGWSGPVPPQVRVLPAVLAPQDLPTTEPGTIALGRFEHDFEPATLNLFGRDQHFVALGDTGTGKTNLLKLVTTTLLQQYSEDEIVFAVFDPRHALAELVTESHLGGYASNHALANDLAMSVAKELSNRRAAGNSNGPKIVLVIDDYDVLAASGNQPLAPFVPYLASGRELGLHVVLTRRVMGAARGLFEPFVLGVRESGCLSLLMSGDRSEGQLFPGVRPSTLPPGRGMFIRPGDTARVVQTAMIEET</sequence>
<dbReference type="Proteomes" id="UP000580474">
    <property type="component" value="Unassembled WGS sequence"/>
</dbReference>
<feature type="domain" description="FtsK" evidence="12">
    <location>
        <begin position="817"/>
        <end position="1003"/>
    </location>
</feature>
<feature type="transmembrane region" description="Helical" evidence="11">
    <location>
        <begin position="64"/>
        <end position="83"/>
    </location>
</feature>
<dbReference type="EMBL" id="JACHIV010000001">
    <property type="protein sequence ID" value="MBB5070059.1"/>
    <property type="molecule type" value="Genomic_DNA"/>
</dbReference>
<dbReference type="SMART" id="SM00382">
    <property type="entry name" value="AAA"/>
    <property type="match status" value="3"/>
</dbReference>
<evidence type="ECO:0000256" key="9">
    <source>
        <dbReference type="PROSITE-ProRule" id="PRU00289"/>
    </source>
</evidence>
<feature type="binding site" evidence="9">
    <location>
        <begin position="485"/>
        <end position="492"/>
    </location>
    <ligand>
        <name>ATP</name>
        <dbReference type="ChEBI" id="CHEBI:30616"/>
    </ligand>
</feature>
<dbReference type="GO" id="GO:0003677">
    <property type="term" value="F:DNA binding"/>
    <property type="evidence" value="ECO:0007669"/>
    <property type="project" value="InterPro"/>
</dbReference>
<evidence type="ECO:0000313" key="14">
    <source>
        <dbReference type="Proteomes" id="UP000580474"/>
    </source>
</evidence>
<feature type="domain" description="FtsK" evidence="12">
    <location>
        <begin position="1094"/>
        <end position="1268"/>
    </location>
</feature>
<evidence type="ECO:0000256" key="2">
    <source>
        <dbReference type="ARBA" id="ARBA00022475"/>
    </source>
</evidence>
<keyword evidence="6 9" id="KW-0067">ATP-binding</keyword>
<dbReference type="InterPro" id="IPR023836">
    <property type="entry name" value="EccCa-like_Actinobacteria"/>
</dbReference>
<feature type="binding site" evidence="9">
    <location>
        <begin position="1112"/>
        <end position="1119"/>
    </location>
    <ligand>
        <name>ATP</name>
        <dbReference type="ChEBI" id="CHEBI:30616"/>
    </ligand>
</feature>
<evidence type="ECO:0000256" key="10">
    <source>
        <dbReference type="SAM" id="MobiDB-lite"/>
    </source>
</evidence>
<dbReference type="InterPro" id="IPR050206">
    <property type="entry name" value="FtsK/SpoIIIE/SftA"/>
</dbReference>
<protein>
    <submittedName>
        <fullName evidence="13">S-DNA-T family DNA segregation ATPase FtsK/SpoIIIE</fullName>
    </submittedName>
</protein>
<comment type="subcellular location">
    <subcellularLocation>
        <location evidence="1">Cell membrane</location>
        <topology evidence="1">Multi-pass membrane protein</topology>
    </subcellularLocation>
</comment>
<keyword evidence="5 9" id="KW-0547">Nucleotide-binding</keyword>
<dbReference type="InterPro" id="IPR003593">
    <property type="entry name" value="AAA+_ATPase"/>
</dbReference>
<dbReference type="PROSITE" id="PS50901">
    <property type="entry name" value="FTSK"/>
    <property type="match status" value="3"/>
</dbReference>
<keyword evidence="2" id="KW-1003">Cell membrane</keyword>
<name>A0A840NL96_9PSEU</name>
<keyword evidence="3 11" id="KW-0812">Transmembrane</keyword>
<evidence type="ECO:0000256" key="11">
    <source>
        <dbReference type="SAM" id="Phobius"/>
    </source>
</evidence>
<dbReference type="CDD" id="cd01120">
    <property type="entry name" value="RecA-like_superfamily"/>
    <property type="match status" value="1"/>
</dbReference>
<feature type="binding site" evidence="9">
    <location>
        <begin position="835"/>
        <end position="842"/>
    </location>
    <ligand>
        <name>ATP</name>
        <dbReference type="ChEBI" id="CHEBI:30616"/>
    </ligand>
</feature>
<dbReference type="PANTHER" id="PTHR22683">
    <property type="entry name" value="SPORULATION PROTEIN RELATED"/>
    <property type="match status" value="1"/>
</dbReference>
<comment type="caution">
    <text evidence="13">The sequence shown here is derived from an EMBL/GenBank/DDBJ whole genome shotgun (WGS) entry which is preliminary data.</text>
</comment>
<feature type="region of interest" description="Disordered" evidence="10">
    <location>
        <begin position="1"/>
        <end position="23"/>
    </location>
</feature>
<evidence type="ECO:0000256" key="3">
    <source>
        <dbReference type="ARBA" id="ARBA00022692"/>
    </source>
</evidence>
<keyword evidence="8 11" id="KW-0472">Membrane</keyword>
<dbReference type="GO" id="GO:0005886">
    <property type="term" value="C:plasma membrane"/>
    <property type="evidence" value="ECO:0007669"/>
    <property type="project" value="UniProtKB-SubCell"/>
</dbReference>